<keyword evidence="2" id="KW-1185">Reference proteome</keyword>
<dbReference type="AlphaFoldDB" id="A0AAU9LJF0"/>
<name>A0AAU9LJF0_9ASTR</name>
<accession>A0AAU9LJF0</accession>
<dbReference type="Proteomes" id="UP001157418">
    <property type="component" value="Unassembled WGS sequence"/>
</dbReference>
<organism evidence="1 2">
    <name type="scientific">Lactuca virosa</name>
    <dbReference type="NCBI Taxonomy" id="75947"/>
    <lineage>
        <taxon>Eukaryota</taxon>
        <taxon>Viridiplantae</taxon>
        <taxon>Streptophyta</taxon>
        <taxon>Embryophyta</taxon>
        <taxon>Tracheophyta</taxon>
        <taxon>Spermatophyta</taxon>
        <taxon>Magnoliopsida</taxon>
        <taxon>eudicotyledons</taxon>
        <taxon>Gunneridae</taxon>
        <taxon>Pentapetalae</taxon>
        <taxon>asterids</taxon>
        <taxon>campanulids</taxon>
        <taxon>Asterales</taxon>
        <taxon>Asteraceae</taxon>
        <taxon>Cichorioideae</taxon>
        <taxon>Cichorieae</taxon>
        <taxon>Lactucinae</taxon>
        <taxon>Lactuca</taxon>
    </lineage>
</organism>
<reference evidence="1 2" key="1">
    <citation type="submission" date="2022-01" db="EMBL/GenBank/DDBJ databases">
        <authorList>
            <person name="Xiong W."/>
            <person name="Schranz E."/>
        </authorList>
    </citation>
    <scope>NUCLEOTIDE SEQUENCE [LARGE SCALE GENOMIC DNA]</scope>
</reference>
<proteinExistence type="predicted"/>
<gene>
    <name evidence="1" type="ORF">LVIROSA_LOCUS1654</name>
</gene>
<evidence type="ECO:0000313" key="1">
    <source>
        <dbReference type="EMBL" id="CAH1413702.1"/>
    </source>
</evidence>
<evidence type="ECO:0000313" key="2">
    <source>
        <dbReference type="Proteomes" id="UP001157418"/>
    </source>
</evidence>
<comment type="caution">
    <text evidence="1">The sequence shown here is derived from an EMBL/GenBank/DDBJ whole genome shotgun (WGS) entry which is preliminary data.</text>
</comment>
<dbReference type="EMBL" id="CAKMRJ010000001">
    <property type="protein sequence ID" value="CAH1413702.1"/>
    <property type="molecule type" value="Genomic_DNA"/>
</dbReference>
<protein>
    <submittedName>
        <fullName evidence="1">Uncharacterized protein</fullName>
    </submittedName>
</protein>
<sequence length="114" mass="12384">MLCCSTFLPSLMSVSSPQGASSVGRLSPGAHLLRHSSLWSISSPTKVCILNFIYDNKIEVNIVELSLLSNFNKLEGFANEQLAAFDSKLKLKNTGRPLLTRLNSPGKLPSNPPK</sequence>